<sequence length="182" mass="19428">MAANAQATNHTEATDWVLLDGAPDAAERGLPRSLDEIELITERCRRMVTRRALVSSAAAIVPLPGLDVLVDISMLMKLFDEINAEFGLSAEQVERLAPHRRVVAYQIALAAGSAVVGKVVTRELVVAVLKRLGVQITVKQAARYVPVAGQAVLAAISFAALRQVGRAHIRDCARVAGQMIAG</sequence>
<dbReference type="AlphaFoldDB" id="A0A9U5CWP3"/>
<organism evidence="1 2">
    <name type="scientific">Derxia gummosa DSM 723</name>
    <dbReference type="NCBI Taxonomy" id="1121388"/>
    <lineage>
        <taxon>Bacteria</taxon>
        <taxon>Pseudomonadati</taxon>
        <taxon>Pseudomonadota</taxon>
        <taxon>Betaproteobacteria</taxon>
        <taxon>Burkholderiales</taxon>
        <taxon>Alcaligenaceae</taxon>
        <taxon>Derxia</taxon>
    </lineage>
</organism>
<evidence type="ECO:0000313" key="2">
    <source>
        <dbReference type="RefSeq" id="WP_235839880.1"/>
    </source>
</evidence>
<dbReference type="RefSeq" id="WP_235839880.1">
    <property type="nucleotide sequence ID" value="NZ_AXWS01000007.1"/>
</dbReference>
<keyword evidence="1" id="KW-1185">Reference proteome</keyword>
<reference evidence="2" key="1">
    <citation type="submission" date="2025-08" db="UniProtKB">
        <authorList>
            <consortium name="RefSeq"/>
        </authorList>
    </citation>
    <scope>IDENTIFICATION</scope>
</reference>
<name>A0A9U5CWP3_9BURK</name>
<protein>
    <recommendedName>
        <fullName evidence="3">DUF697 domain-containing protein</fullName>
    </recommendedName>
</protein>
<accession>A0A9U5CWP3</accession>
<evidence type="ECO:0000313" key="1">
    <source>
        <dbReference type="Proteomes" id="UP000675920"/>
    </source>
</evidence>
<proteinExistence type="predicted"/>
<dbReference type="Proteomes" id="UP000675920">
    <property type="component" value="Unplaced"/>
</dbReference>
<evidence type="ECO:0008006" key="3">
    <source>
        <dbReference type="Google" id="ProtNLM"/>
    </source>
</evidence>